<keyword evidence="4" id="KW-1185">Reference proteome</keyword>
<keyword evidence="2" id="KW-0812">Transmembrane</keyword>
<keyword evidence="2" id="KW-0472">Membrane</keyword>
<protein>
    <submittedName>
        <fullName evidence="3">Uncharacterized protein</fullName>
    </submittedName>
</protein>
<sequence>MLNLHHSISPPAIRSSSFHTNKQQKSISFCRFRIWESDELKKNRRIGGFNFVNAVEKDSEFEVDPDKAREALRKLDEQIQSLSKKQVDPPKIRASSLGRPSREMKEETTDFTGSFLAYLAFGLLVFTIFYNVIFLTVIKPSVDGPEPVLETRTVNDAKEPELSEAVLRRQCQFLIATNACSRHSNTNRSYFFLASGVPGLGMSAMATLAMEHAAAATANIKSLLVLLFLSSTIFPFWESLEALTTTMTRQEVVAAAAEPPKN</sequence>
<dbReference type="AlphaFoldDB" id="A0AAD2ACT4"/>
<dbReference type="Proteomes" id="UP000834106">
    <property type="component" value="Chromosome 22"/>
</dbReference>
<name>A0AAD2ACT4_9LAMI</name>
<evidence type="ECO:0000256" key="2">
    <source>
        <dbReference type="SAM" id="Phobius"/>
    </source>
</evidence>
<accession>A0AAD2ACT4</accession>
<dbReference type="GO" id="GO:0009535">
    <property type="term" value="C:chloroplast thylakoid membrane"/>
    <property type="evidence" value="ECO:0007669"/>
    <property type="project" value="TreeGrafter"/>
</dbReference>
<keyword evidence="2" id="KW-1133">Transmembrane helix</keyword>
<reference evidence="3" key="1">
    <citation type="submission" date="2023-05" db="EMBL/GenBank/DDBJ databases">
        <authorList>
            <person name="Huff M."/>
        </authorList>
    </citation>
    <scope>NUCLEOTIDE SEQUENCE</scope>
</reference>
<dbReference type="PANTHER" id="PTHR37716">
    <property type="entry name" value="OS07G0568900 PROTEIN"/>
    <property type="match status" value="1"/>
</dbReference>
<feature type="transmembrane region" description="Helical" evidence="2">
    <location>
        <begin position="220"/>
        <end position="237"/>
    </location>
</feature>
<evidence type="ECO:0000313" key="4">
    <source>
        <dbReference type="Proteomes" id="UP000834106"/>
    </source>
</evidence>
<feature type="region of interest" description="Disordered" evidence="1">
    <location>
        <begin position="1"/>
        <end position="20"/>
    </location>
</feature>
<dbReference type="PANTHER" id="PTHR37716:SF1">
    <property type="entry name" value="OS07G0568900 PROTEIN"/>
    <property type="match status" value="1"/>
</dbReference>
<gene>
    <name evidence="3" type="ORF">FPE_LOCUS33180</name>
</gene>
<dbReference type="EMBL" id="OU503057">
    <property type="protein sequence ID" value="CAI9785750.1"/>
    <property type="molecule type" value="Genomic_DNA"/>
</dbReference>
<feature type="transmembrane region" description="Helical" evidence="2">
    <location>
        <begin position="190"/>
        <end position="208"/>
    </location>
</feature>
<feature type="transmembrane region" description="Helical" evidence="2">
    <location>
        <begin position="115"/>
        <end position="138"/>
    </location>
</feature>
<organism evidence="3 4">
    <name type="scientific">Fraxinus pennsylvanica</name>
    <dbReference type="NCBI Taxonomy" id="56036"/>
    <lineage>
        <taxon>Eukaryota</taxon>
        <taxon>Viridiplantae</taxon>
        <taxon>Streptophyta</taxon>
        <taxon>Embryophyta</taxon>
        <taxon>Tracheophyta</taxon>
        <taxon>Spermatophyta</taxon>
        <taxon>Magnoliopsida</taxon>
        <taxon>eudicotyledons</taxon>
        <taxon>Gunneridae</taxon>
        <taxon>Pentapetalae</taxon>
        <taxon>asterids</taxon>
        <taxon>lamiids</taxon>
        <taxon>Lamiales</taxon>
        <taxon>Oleaceae</taxon>
        <taxon>Oleeae</taxon>
        <taxon>Fraxinus</taxon>
    </lineage>
</organism>
<feature type="region of interest" description="Disordered" evidence="1">
    <location>
        <begin position="83"/>
        <end position="104"/>
    </location>
</feature>
<evidence type="ECO:0000256" key="1">
    <source>
        <dbReference type="SAM" id="MobiDB-lite"/>
    </source>
</evidence>
<evidence type="ECO:0000313" key="3">
    <source>
        <dbReference type="EMBL" id="CAI9785750.1"/>
    </source>
</evidence>
<proteinExistence type="predicted"/>